<name>A0AA39URH7_9AGAR</name>
<reference evidence="1" key="1">
    <citation type="submission" date="2023-06" db="EMBL/GenBank/DDBJ databases">
        <authorList>
            <consortium name="Lawrence Berkeley National Laboratory"/>
            <person name="Ahrendt S."/>
            <person name="Sahu N."/>
            <person name="Indic B."/>
            <person name="Wong-Bajracharya J."/>
            <person name="Merenyi Z."/>
            <person name="Ke H.-M."/>
            <person name="Monk M."/>
            <person name="Kocsube S."/>
            <person name="Drula E."/>
            <person name="Lipzen A."/>
            <person name="Balint B."/>
            <person name="Henrissat B."/>
            <person name="Andreopoulos B."/>
            <person name="Martin F.M."/>
            <person name="Harder C.B."/>
            <person name="Rigling D."/>
            <person name="Ford K.L."/>
            <person name="Foster G.D."/>
            <person name="Pangilinan J."/>
            <person name="Papanicolaou A."/>
            <person name="Barry K."/>
            <person name="LaButti K."/>
            <person name="Viragh M."/>
            <person name="Koriabine M."/>
            <person name="Yan M."/>
            <person name="Riley R."/>
            <person name="Champramary S."/>
            <person name="Plett K.L."/>
            <person name="Tsai I.J."/>
            <person name="Slot J."/>
            <person name="Sipos G."/>
            <person name="Plett J."/>
            <person name="Nagy L.G."/>
            <person name="Grigoriev I.V."/>
        </authorList>
    </citation>
    <scope>NUCLEOTIDE SEQUENCE</scope>
    <source>
        <strain evidence="1">HWK02</strain>
    </source>
</reference>
<organism evidence="1 2">
    <name type="scientific">Armillaria luteobubalina</name>
    <dbReference type="NCBI Taxonomy" id="153913"/>
    <lineage>
        <taxon>Eukaryota</taxon>
        <taxon>Fungi</taxon>
        <taxon>Dikarya</taxon>
        <taxon>Basidiomycota</taxon>
        <taxon>Agaricomycotina</taxon>
        <taxon>Agaricomycetes</taxon>
        <taxon>Agaricomycetidae</taxon>
        <taxon>Agaricales</taxon>
        <taxon>Marasmiineae</taxon>
        <taxon>Physalacriaceae</taxon>
        <taxon>Armillaria</taxon>
    </lineage>
</organism>
<dbReference type="Proteomes" id="UP001175228">
    <property type="component" value="Unassembled WGS sequence"/>
</dbReference>
<keyword evidence="2" id="KW-1185">Reference proteome</keyword>
<dbReference type="EMBL" id="JAUEPU010000021">
    <property type="protein sequence ID" value="KAK0494219.1"/>
    <property type="molecule type" value="Genomic_DNA"/>
</dbReference>
<protein>
    <submittedName>
        <fullName evidence="1">Uncharacterized protein</fullName>
    </submittedName>
</protein>
<sequence length="127" mass="13841">MPAFTADASRLILHPKTAISDPSTNPFSGMVLYNIGIRMDVNEPPGSANEAPSDLDCNRYAAPKLLCMLVSDDDLSDTLLVAHQRIMLMRFLPVLNSASPRPCFLSSDASWCTPAVACTLIRLVFQD</sequence>
<proteinExistence type="predicted"/>
<evidence type="ECO:0000313" key="1">
    <source>
        <dbReference type="EMBL" id="KAK0494219.1"/>
    </source>
</evidence>
<gene>
    <name evidence="1" type="ORF">EDD18DRAFT_1355532</name>
</gene>
<accession>A0AA39URH7</accession>
<dbReference type="AlphaFoldDB" id="A0AA39URH7"/>
<comment type="caution">
    <text evidence="1">The sequence shown here is derived from an EMBL/GenBank/DDBJ whole genome shotgun (WGS) entry which is preliminary data.</text>
</comment>
<evidence type="ECO:0000313" key="2">
    <source>
        <dbReference type="Proteomes" id="UP001175228"/>
    </source>
</evidence>